<protein>
    <recommendedName>
        <fullName evidence="5">PNPLA domain-containing protein</fullName>
    </recommendedName>
</protein>
<evidence type="ECO:0000256" key="2">
    <source>
        <dbReference type="ARBA" id="ARBA00022963"/>
    </source>
</evidence>
<evidence type="ECO:0000259" key="5">
    <source>
        <dbReference type="PROSITE" id="PS51635"/>
    </source>
</evidence>
<dbReference type="PANTHER" id="PTHR14226">
    <property type="entry name" value="NEUROPATHY TARGET ESTERASE/SWISS CHEESE D.MELANOGASTER"/>
    <property type="match status" value="1"/>
</dbReference>
<feature type="short sequence motif" description="DGA/G" evidence="4">
    <location>
        <begin position="180"/>
        <end position="182"/>
    </location>
</feature>
<dbReference type="EMBL" id="MN577569">
    <property type="protein sequence ID" value="QGT50329.1"/>
    <property type="molecule type" value="Genomic_DNA"/>
</dbReference>
<evidence type="ECO:0000313" key="6">
    <source>
        <dbReference type="EMBL" id="QGT50329.1"/>
    </source>
</evidence>
<sequence length="396" mass="44922">MKHIKRAIVLGGGGSKGSYQIGAWKALRSLNIDYDIVTGTSIGAFNGALMVQGDYEKALELWQDIDIDKVMINGLNLRTDLNYYIEHKDKLLPFIKSYRDNKGMDITPLKTLLNAYVDEQKFFNSSVDYGLVSVKIPSFQPCQKRKSSMTKKNLKLWILASASCFPAFPICEIGDEGYIDGGYYDNLPIDFAWQLGAQDVIAIALNPKPHKYSKHPLVQCIQPKEHLGGMLDFDKSTMSANITLGYLDTLKSFGKLMGRDFSFHICEMSAYIRAFRLSLTSLLQSELLAYEDTLTSSLQKALEFLTPEGFWASTPLSDKVMNLLDSHHIEECLLTLVESQMQHFDALQIYHLPEVLAQIQRHYTSPLEIKAFSQYAQNDKLLLEAFFRIFLQHIDI</sequence>
<dbReference type="PANTHER" id="PTHR14226:SF29">
    <property type="entry name" value="NEUROPATHY TARGET ESTERASE SWS"/>
    <property type="match status" value="1"/>
</dbReference>
<evidence type="ECO:0000256" key="4">
    <source>
        <dbReference type="PROSITE-ProRule" id="PRU01161"/>
    </source>
</evidence>
<gene>
    <name evidence="6" type="ORF">Helico5904_0010</name>
</gene>
<proteinExistence type="predicted"/>
<dbReference type="Gene3D" id="3.40.1090.10">
    <property type="entry name" value="Cytosolic phospholipase A2 catalytic domain"/>
    <property type="match status" value="1"/>
</dbReference>
<evidence type="ECO:0000256" key="3">
    <source>
        <dbReference type="ARBA" id="ARBA00023098"/>
    </source>
</evidence>
<feature type="short sequence motif" description="GXSXG" evidence="4">
    <location>
        <begin position="39"/>
        <end position="43"/>
    </location>
</feature>
<feature type="active site" description="Proton acceptor" evidence="4">
    <location>
        <position position="180"/>
    </location>
</feature>
<keyword evidence="3 4" id="KW-0443">Lipid metabolism</keyword>
<feature type="domain" description="PNPLA" evidence="5">
    <location>
        <begin position="8"/>
        <end position="193"/>
    </location>
</feature>
<keyword evidence="1 4" id="KW-0378">Hydrolase</keyword>
<reference evidence="6" key="1">
    <citation type="journal article" date="2020" name="J. ISSAAS">
        <title>Lactobacilli and other gastrointestinal microbiota of Peromyscus leucopus, reservoir host for agents of Lyme disease and other zoonoses in North America.</title>
        <authorList>
            <person name="Milovic A."/>
            <person name="Bassam K."/>
            <person name="Shao H."/>
            <person name="Chatzistamou I."/>
            <person name="Tufts D.M."/>
            <person name="Diuk-Wasser M."/>
            <person name="Barbour A.G."/>
        </authorList>
    </citation>
    <scope>NUCLEOTIDE SEQUENCE</scope>
    <source>
        <strain evidence="6">LL4</strain>
    </source>
</reference>
<feature type="short sequence motif" description="GXGXXG" evidence="4">
    <location>
        <begin position="12"/>
        <end position="17"/>
    </location>
</feature>
<dbReference type="Pfam" id="PF01734">
    <property type="entry name" value="Patatin"/>
    <property type="match status" value="1"/>
</dbReference>
<dbReference type="PROSITE" id="PS51635">
    <property type="entry name" value="PNPLA"/>
    <property type="match status" value="1"/>
</dbReference>
<dbReference type="GO" id="GO:0016787">
    <property type="term" value="F:hydrolase activity"/>
    <property type="evidence" value="ECO:0007669"/>
    <property type="project" value="UniProtKB-UniRule"/>
</dbReference>
<evidence type="ECO:0000256" key="1">
    <source>
        <dbReference type="ARBA" id="ARBA00022801"/>
    </source>
</evidence>
<dbReference type="InterPro" id="IPR050301">
    <property type="entry name" value="NTE"/>
</dbReference>
<organism evidence="6">
    <name type="scientific">uncultured Helicobacter sp</name>
    <dbReference type="NCBI Taxonomy" id="175537"/>
    <lineage>
        <taxon>Bacteria</taxon>
        <taxon>Pseudomonadati</taxon>
        <taxon>Campylobacterota</taxon>
        <taxon>Epsilonproteobacteria</taxon>
        <taxon>Campylobacterales</taxon>
        <taxon>Helicobacteraceae</taxon>
        <taxon>Helicobacter</taxon>
        <taxon>environmental samples</taxon>
    </lineage>
</organism>
<accession>A0A650EKS5</accession>
<dbReference type="CDD" id="cd07209">
    <property type="entry name" value="Pat_hypo_Ecoli_Z1214_like"/>
    <property type="match status" value="1"/>
</dbReference>
<dbReference type="GO" id="GO:0016042">
    <property type="term" value="P:lipid catabolic process"/>
    <property type="evidence" value="ECO:0007669"/>
    <property type="project" value="UniProtKB-UniRule"/>
</dbReference>
<dbReference type="AlphaFoldDB" id="A0A650EKS5"/>
<dbReference type="InterPro" id="IPR002641">
    <property type="entry name" value="PNPLA_dom"/>
</dbReference>
<dbReference type="InterPro" id="IPR016035">
    <property type="entry name" value="Acyl_Trfase/lysoPLipase"/>
</dbReference>
<name>A0A650EKS5_9HELI</name>
<keyword evidence="2 4" id="KW-0442">Lipid degradation</keyword>
<feature type="active site" description="Nucleophile" evidence="4">
    <location>
        <position position="41"/>
    </location>
</feature>
<dbReference type="SUPFAM" id="SSF52151">
    <property type="entry name" value="FabD/lysophospholipase-like"/>
    <property type="match status" value="1"/>
</dbReference>